<protein>
    <recommendedName>
        <fullName evidence="3">Cupin type-2 domain-containing protein</fullName>
    </recommendedName>
</protein>
<dbReference type="eggNOG" id="COG1917">
    <property type="taxonomic scope" value="Bacteria"/>
</dbReference>
<gene>
    <name evidence="4" type="ORF">MILUP08_40673</name>
</gene>
<dbReference type="EMBL" id="CAIE01000009">
    <property type="protein sequence ID" value="CCH15763.1"/>
    <property type="molecule type" value="Genomic_DNA"/>
</dbReference>
<keyword evidence="2" id="KW-0732">Signal</keyword>
<name>I0KW16_9ACTN</name>
<dbReference type="InterPro" id="IPR014710">
    <property type="entry name" value="RmlC-like_jellyroll"/>
</dbReference>
<evidence type="ECO:0000313" key="5">
    <source>
        <dbReference type="Proteomes" id="UP000003448"/>
    </source>
</evidence>
<organism evidence="4 5">
    <name type="scientific">Micromonospora lupini str. Lupac 08</name>
    <dbReference type="NCBI Taxonomy" id="1150864"/>
    <lineage>
        <taxon>Bacteria</taxon>
        <taxon>Bacillati</taxon>
        <taxon>Actinomycetota</taxon>
        <taxon>Actinomycetes</taxon>
        <taxon>Micromonosporales</taxon>
        <taxon>Micromonosporaceae</taxon>
        <taxon>Micromonospora</taxon>
    </lineage>
</organism>
<dbReference type="InterPro" id="IPR011051">
    <property type="entry name" value="RmlC_Cupin_sf"/>
</dbReference>
<feature type="signal peptide" evidence="2">
    <location>
        <begin position="1"/>
        <end position="22"/>
    </location>
</feature>
<reference evidence="5" key="1">
    <citation type="journal article" date="2012" name="J. Bacteriol.">
        <title>Genome Sequence of Micromonospora lupini Lupac 08, Isolated from Root Nodules of Lupinus angustifolius.</title>
        <authorList>
            <person name="Alonso-Vega P."/>
            <person name="Normand P."/>
            <person name="Bacigalupe R."/>
            <person name="Pujic P."/>
            <person name="Lajus A."/>
            <person name="Vallenet D."/>
            <person name="Carro L."/>
            <person name="Coll P."/>
            <person name="Trujillo M.E."/>
        </authorList>
    </citation>
    <scope>NUCLEOTIDE SEQUENCE [LARGE SCALE GENOMIC DNA]</scope>
    <source>
        <strain evidence="5">Lupac 08</strain>
    </source>
</reference>
<comment type="caution">
    <text evidence="4">The sequence shown here is derived from an EMBL/GenBank/DDBJ whole genome shotgun (WGS) entry which is preliminary data.</text>
</comment>
<proteinExistence type="predicted"/>
<dbReference type="STRING" id="1150864.MILUP08_40673"/>
<evidence type="ECO:0000256" key="2">
    <source>
        <dbReference type="SAM" id="SignalP"/>
    </source>
</evidence>
<feature type="chain" id="PRO_5003631562" description="Cupin type-2 domain-containing protein" evidence="2">
    <location>
        <begin position="23"/>
        <end position="169"/>
    </location>
</feature>
<accession>I0KW16</accession>
<sequence length="169" mass="17836">MRRPVMSALTVLAVLAVSTAGGATGVQAVPSSPRPTTVEATADPVPPVASETLAEGILPQPFRIRTDGPRRVLSRRGVFQPGASTGWHAHAGDFLAVVERGTLTWIDEKCRRHELHAGESLYLPKGPPAAQSGYNLGHDELVLYVMDILPVDAPGPNVDVPDPGCPAPR</sequence>
<evidence type="ECO:0000313" key="4">
    <source>
        <dbReference type="EMBL" id="CCH15763.1"/>
    </source>
</evidence>
<dbReference type="SUPFAM" id="SSF51182">
    <property type="entry name" value="RmlC-like cupins"/>
    <property type="match status" value="1"/>
</dbReference>
<dbReference type="InterPro" id="IPR013096">
    <property type="entry name" value="Cupin_2"/>
</dbReference>
<dbReference type="Gene3D" id="2.60.120.10">
    <property type="entry name" value="Jelly Rolls"/>
    <property type="match status" value="1"/>
</dbReference>
<evidence type="ECO:0000259" key="3">
    <source>
        <dbReference type="Pfam" id="PF07883"/>
    </source>
</evidence>
<keyword evidence="5" id="KW-1185">Reference proteome</keyword>
<evidence type="ECO:0000256" key="1">
    <source>
        <dbReference type="SAM" id="MobiDB-lite"/>
    </source>
</evidence>
<dbReference type="Proteomes" id="UP000003448">
    <property type="component" value="Unassembled WGS sequence"/>
</dbReference>
<dbReference type="AlphaFoldDB" id="I0KW16"/>
<dbReference type="OrthoDB" id="129561at2"/>
<dbReference type="Pfam" id="PF07883">
    <property type="entry name" value="Cupin_2"/>
    <property type="match status" value="1"/>
</dbReference>
<feature type="region of interest" description="Disordered" evidence="1">
    <location>
        <begin position="24"/>
        <end position="44"/>
    </location>
</feature>
<feature type="domain" description="Cupin type-2" evidence="3">
    <location>
        <begin position="78"/>
        <end position="142"/>
    </location>
</feature>